<reference evidence="1 2" key="1">
    <citation type="submission" date="2023-07" db="EMBL/GenBank/DDBJ databases">
        <title>Genomic Encyclopedia of Type Strains, Phase IV (KMG-IV): sequencing the most valuable type-strain genomes for metagenomic binning, comparative biology and taxonomic classification.</title>
        <authorList>
            <person name="Goeker M."/>
        </authorList>
    </citation>
    <scope>NUCLEOTIDE SEQUENCE [LARGE SCALE GENOMIC DNA]</scope>
    <source>
        <strain evidence="1 2">DSM 9768</strain>
    </source>
</reference>
<gene>
    <name evidence="1" type="ORF">J2S74_001981</name>
</gene>
<name>A0ABT9ZTN0_9BACI</name>
<dbReference type="RefSeq" id="WP_307324745.1">
    <property type="nucleotide sequence ID" value="NZ_JAUSUG010000006.1"/>
</dbReference>
<organism evidence="1 2">
    <name type="scientific">Evansella vedderi</name>
    <dbReference type="NCBI Taxonomy" id="38282"/>
    <lineage>
        <taxon>Bacteria</taxon>
        <taxon>Bacillati</taxon>
        <taxon>Bacillota</taxon>
        <taxon>Bacilli</taxon>
        <taxon>Bacillales</taxon>
        <taxon>Bacillaceae</taxon>
        <taxon>Evansella</taxon>
    </lineage>
</organism>
<comment type="caution">
    <text evidence="1">The sequence shown here is derived from an EMBL/GenBank/DDBJ whole genome shotgun (WGS) entry which is preliminary data.</text>
</comment>
<dbReference type="Proteomes" id="UP001230005">
    <property type="component" value="Unassembled WGS sequence"/>
</dbReference>
<dbReference type="EMBL" id="JAUSUG010000006">
    <property type="protein sequence ID" value="MDQ0254602.1"/>
    <property type="molecule type" value="Genomic_DNA"/>
</dbReference>
<keyword evidence="2" id="KW-1185">Reference proteome</keyword>
<accession>A0ABT9ZTN0</accession>
<sequence>MLYTTKNRLKFENSMMEYEWGAVQMGQTDNLYFVDKVIGAINKTDMIYSLINALDVCNQLYEVEQPEYSDELIVIEL</sequence>
<protein>
    <submittedName>
        <fullName evidence="1">Uncharacterized protein</fullName>
    </submittedName>
</protein>
<evidence type="ECO:0000313" key="1">
    <source>
        <dbReference type="EMBL" id="MDQ0254602.1"/>
    </source>
</evidence>
<evidence type="ECO:0000313" key="2">
    <source>
        <dbReference type="Proteomes" id="UP001230005"/>
    </source>
</evidence>
<proteinExistence type="predicted"/>